<comment type="subcellular location">
    <subcellularLocation>
        <location evidence="1">Nucleus</location>
    </subcellularLocation>
</comment>
<organism evidence="5 6">
    <name type="scientific">Microbotryum silenes-dioicae</name>
    <dbReference type="NCBI Taxonomy" id="796604"/>
    <lineage>
        <taxon>Eukaryota</taxon>
        <taxon>Fungi</taxon>
        <taxon>Dikarya</taxon>
        <taxon>Basidiomycota</taxon>
        <taxon>Pucciniomycotina</taxon>
        <taxon>Microbotryomycetes</taxon>
        <taxon>Microbotryales</taxon>
        <taxon>Microbotryaceae</taxon>
        <taxon>Microbotryum</taxon>
    </lineage>
</organism>
<dbReference type="InterPro" id="IPR050936">
    <property type="entry name" value="AP-1-like"/>
</dbReference>
<gene>
    <name evidence="5" type="primary">BQ5605_C007g04884</name>
    <name evidence="5" type="ORF">BQ5605_C007G04884</name>
</gene>
<name>A0A2X0MCC6_9BASI</name>
<feature type="compositionally biased region" description="Low complexity" evidence="3">
    <location>
        <begin position="18"/>
        <end position="35"/>
    </location>
</feature>
<dbReference type="Gene3D" id="1.20.5.170">
    <property type="match status" value="1"/>
</dbReference>
<feature type="compositionally biased region" description="Polar residues" evidence="3">
    <location>
        <begin position="191"/>
        <end position="202"/>
    </location>
</feature>
<reference evidence="5 6" key="1">
    <citation type="submission" date="2016-11" db="EMBL/GenBank/DDBJ databases">
        <authorList>
            <person name="Jaros S."/>
            <person name="Januszkiewicz K."/>
            <person name="Wedrychowicz H."/>
        </authorList>
    </citation>
    <scope>NUCLEOTIDE SEQUENCE [LARGE SCALE GENOMIC DNA]</scope>
</reference>
<feature type="compositionally biased region" description="Low complexity" evidence="3">
    <location>
        <begin position="400"/>
        <end position="409"/>
    </location>
</feature>
<dbReference type="GO" id="GO:0001228">
    <property type="term" value="F:DNA-binding transcription activator activity, RNA polymerase II-specific"/>
    <property type="evidence" value="ECO:0007669"/>
    <property type="project" value="TreeGrafter"/>
</dbReference>
<evidence type="ECO:0000313" key="6">
    <source>
        <dbReference type="Proteomes" id="UP000249464"/>
    </source>
</evidence>
<evidence type="ECO:0000259" key="4">
    <source>
        <dbReference type="PROSITE" id="PS00036"/>
    </source>
</evidence>
<dbReference type="CDD" id="cd14688">
    <property type="entry name" value="bZIP_YAP"/>
    <property type="match status" value="1"/>
</dbReference>
<evidence type="ECO:0000256" key="3">
    <source>
        <dbReference type="SAM" id="MobiDB-lite"/>
    </source>
</evidence>
<protein>
    <submittedName>
        <fullName evidence="5">BQ5605_C007g04884 protein</fullName>
    </submittedName>
</protein>
<feature type="domain" description="BZIP" evidence="4">
    <location>
        <begin position="302"/>
        <end position="317"/>
    </location>
</feature>
<dbReference type="PANTHER" id="PTHR40621">
    <property type="entry name" value="TRANSCRIPTION FACTOR KAPC-RELATED"/>
    <property type="match status" value="1"/>
</dbReference>
<feature type="compositionally biased region" description="Pro residues" evidence="3">
    <location>
        <begin position="384"/>
        <end position="399"/>
    </location>
</feature>
<dbReference type="Proteomes" id="UP000249464">
    <property type="component" value="Unassembled WGS sequence"/>
</dbReference>
<dbReference type="InterPro" id="IPR046347">
    <property type="entry name" value="bZIP_sf"/>
</dbReference>
<dbReference type="GO" id="GO:0090575">
    <property type="term" value="C:RNA polymerase II transcription regulator complex"/>
    <property type="evidence" value="ECO:0007669"/>
    <property type="project" value="TreeGrafter"/>
</dbReference>
<dbReference type="AlphaFoldDB" id="A0A2X0MCC6"/>
<evidence type="ECO:0000256" key="2">
    <source>
        <dbReference type="ARBA" id="ARBA00023242"/>
    </source>
</evidence>
<feature type="compositionally biased region" description="Pro residues" evidence="3">
    <location>
        <begin position="235"/>
        <end position="244"/>
    </location>
</feature>
<feature type="region of interest" description="Disordered" evidence="3">
    <location>
        <begin position="376"/>
        <end position="421"/>
    </location>
</feature>
<sequence length="536" mass="57497">MSDAAVGVKDSSSHHRPSFISSSSNPSKSTSTSRGAGAGGISALQQLSELATASNNGNRTNHAGPGGHNSHADQRSTAMHGLAQAQASPPTTIDTTSTPLDRTIAARSATRNHSAAMTQIGSESAAHLMAGTPAAADGTTARSHVLTQQTPPTPVATTLAISPDLNPFAPTPLVPSHDFSPTLTPAPIASGSRSVSPNSTSAQQQQQHHHRPCLSHTASKHILIPTPYSNSIPSHPNPPRPILPSPRSLQIDHPPLEASPPPAESSPDSTSVAASQDDVDLLNPNEPYSKANPLGTGLKTNKRAVQNRAAQRAFRERREKHVKDLETKAGLVEEYQVREQKHLQRIDQLERELFYKPRALFSSSSLPCSRCHATLPDRDLPKVQPFPPPRHLAESPPPSTSSDEPSLPSLHHALQQSRQHAHDLEVQVETLKSALDESRRICANLRTALWEFGNRDGEGKEGFSGGLGGEGRFTTKGSGADVDLNTDVNMDGDMKRCRNGERGDCKDRAQEAGQGQLQVQLQTFPMRLSKKARVWE</sequence>
<feature type="compositionally biased region" description="Low complexity" evidence="3">
    <location>
        <begin position="88"/>
        <end position="99"/>
    </location>
</feature>
<dbReference type="PANTHER" id="PTHR40621:SF6">
    <property type="entry name" value="AP-1-LIKE TRANSCRIPTION FACTOR YAP1-RELATED"/>
    <property type="match status" value="1"/>
</dbReference>
<dbReference type="InterPro" id="IPR004827">
    <property type="entry name" value="bZIP"/>
</dbReference>
<dbReference type="GO" id="GO:0000976">
    <property type="term" value="F:transcription cis-regulatory region binding"/>
    <property type="evidence" value="ECO:0007669"/>
    <property type="project" value="InterPro"/>
</dbReference>
<keyword evidence="2" id="KW-0539">Nucleus</keyword>
<feature type="region of interest" description="Disordered" evidence="3">
    <location>
        <begin position="172"/>
        <end position="321"/>
    </location>
</feature>
<dbReference type="SUPFAM" id="SSF57959">
    <property type="entry name" value="Leucine zipper domain"/>
    <property type="match status" value="1"/>
</dbReference>
<keyword evidence="6" id="KW-1185">Reference proteome</keyword>
<proteinExistence type="predicted"/>
<feature type="region of interest" description="Disordered" evidence="3">
    <location>
        <begin position="1"/>
        <end position="99"/>
    </location>
</feature>
<dbReference type="STRING" id="796604.A0A2X0MCC6"/>
<dbReference type="PROSITE" id="PS00036">
    <property type="entry name" value="BZIP_BASIC"/>
    <property type="match status" value="1"/>
</dbReference>
<evidence type="ECO:0000313" key="5">
    <source>
        <dbReference type="EMBL" id="SGY64212.1"/>
    </source>
</evidence>
<evidence type="ECO:0000256" key="1">
    <source>
        <dbReference type="ARBA" id="ARBA00004123"/>
    </source>
</evidence>
<accession>A0A2X0MCC6</accession>
<dbReference type="EMBL" id="FQNC01000045">
    <property type="protein sequence ID" value="SGY64212.1"/>
    <property type="molecule type" value="Genomic_DNA"/>
</dbReference>
<feature type="compositionally biased region" description="Polar residues" evidence="3">
    <location>
        <begin position="44"/>
        <end position="61"/>
    </location>
</feature>